<dbReference type="GO" id="GO:0031416">
    <property type="term" value="C:NatB complex"/>
    <property type="evidence" value="ECO:0007669"/>
    <property type="project" value="TreeGrafter"/>
</dbReference>
<dbReference type="Pfam" id="PF09797">
    <property type="entry name" value="NatB_MDM20"/>
    <property type="match status" value="1"/>
</dbReference>
<evidence type="ECO:0000313" key="3">
    <source>
        <dbReference type="Proteomes" id="UP000307173"/>
    </source>
</evidence>
<keyword evidence="3" id="KW-1185">Reference proteome</keyword>
<dbReference type="EMBL" id="SELW01000349">
    <property type="protein sequence ID" value="TID29033.1"/>
    <property type="molecule type" value="Genomic_DNA"/>
</dbReference>
<evidence type="ECO:0000256" key="1">
    <source>
        <dbReference type="ARBA" id="ARBA00006298"/>
    </source>
</evidence>
<dbReference type="PANTHER" id="PTHR22767">
    <property type="entry name" value="N-TERMINAL ACETYLTRANSFERASE-RELATED"/>
    <property type="match status" value="1"/>
</dbReference>
<proteinExistence type="inferred from homology"/>
<sequence>METGYKIIDSAIDTGNYKLALKLIDKKIKETPHSSHCHACKYFVLAKMGLDGNPDANLDEVLQQCLALVKQTPSDSKTIKLLSTTLESLDYKLQEDLYEIAMRKYQSTNLAFEWFQDSVAKNDFISMQKATMALSKSFKVETTNGKMIKLWAAAAMKLKCGLLYDGTTKYLVDTGVDDWDTWKLAILSAKKLHRTQVITDLINNYKASRNSALAKMLVLDESDIKQREQAFKNYLGKYLSKLCCFLDLKSFIDEGYISKRSALAILEETKNSCISPELLENRRTTEKELNILVNYVKIKSRLSNEIFVSEFFFKECCDYYNATKHLQSKLSEFDYYAGFEFLVLAIQKYVTIDKSLGDQQTVLNLIVLIENELIKNKYEFHMQLWLAHLYLNTNMYEPLKRIFEALKIKNVQIDTLSSHFINHMASRTRSNELINKCLEFYTANVTAELPPMIMNCFEKQTFSKLQGFVEFKARIEKSITHYELLIEKIQHTRLNSNKIILDTIIVNYIPKLKEAYHTFCQDGKDVATKLHDNIDKKILSDCGDHRLHHEFLSFLNTALSRTYDLPYIKINILKELLIYDQHSRVWNDYRSAFSVLLNNPENLNSFSSIEKVFLQSFSNLLDSNSDVELDLNIVKPIDPIEANFNHYYLLLQDWDRILTTLKRRSSSQSFFGQKENLTRINYLQKILRSYIDGIDRDNITVTAKTQLKISKQKCLHFFLNDSFGKEFKVPVDVINKCYKNFEIDLLKNLREI</sequence>
<organism evidence="2 3">
    <name type="scientific">Pichia inconspicua</name>
    <dbReference type="NCBI Taxonomy" id="52247"/>
    <lineage>
        <taxon>Eukaryota</taxon>
        <taxon>Fungi</taxon>
        <taxon>Dikarya</taxon>
        <taxon>Ascomycota</taxon>
        <taxon>Saccharomycotina</taxon>
        <taxon>Pichiomycetes</taxon>
        <taxon>Pichiales</taxon>
        <taxon>Pichiaceae</taxon>
        <taxon>Pichia</taxon>
    </lineage>
</organism>
<gene>
    <name evidence="2" type="ORF">CANINC_002181</name>
</gene>
<dbReference type="STRING" id="52247.A0A4V4NFT5"/>
<evidence type="ECO:0000313" key="2">
    <source>
        <dbReference type="EMBL" id="TID29033.1"/>
    </source>
</evidence>
<name>A0A4V4NFT5_9ASCO</name>
<accession>A0A4V4NFT5</accession>
<comment type="caution">
    <text evidence="2">The sequence shown here is derived from an EMBL/GenBank/DDBJ whole genome shotgun (WGS) entry which is preliminary data.</text>
</comment>
<reference evidence="2 3" key="1">
    <citation type="journal article" date="2019" name="Front. Genet.">
        <title>Whole-Genome Sequencing of the Opportunistic Yeast Pathogen Candida inconspicua Uncovers Its Hybrid Origin.</title>
        <authorList>
            <person name="Mixao V."/>
            <person name="Hansen A.P."/>
            <person name="Saus E."/>
            <person name="Boekhout T."/>
            <person name="Lass-Florl C."/>
            <person name="Gabaldon T."/>
        </authorList>
    </citation>
    <scope>NUCLEOTIDE SEQUENCE [LARGE SCALE GENOMIC DNA]</scope>
    <source>
        <strain evidence="2 3">CBS 180</strain>
    </source>
</reference>
<dbReference type="PANTHER" id="PTHR22767:SF3">
    <property type="entry name" value="N-ALPHA-ACETYLTRANSFERASE 25, NATB AUXILIARY SUBUNIT"/>
    <property type="match status" value="1"/>
</dbReference>
<dbReference type="AlphaFoldDB" id="A0A4V4NFT5"/>
<dbReference type="Proteomes" id="UP000307173">
    <property type="component" value="Unassembled WGS sequence"/>
</dbReference>
<dbReference type="OrthoDB" id="1874341at2759"/>
<protein>
    <submittedName>
        <fullName evidence="2">Uncharacterized protein</fullName>
    </submittedName>
</protein>
<dbReference type="InterPro" id="IPR019183">
    <property type="entry name" value="NAA25_NatB_aux_su"/>
</dbReference>
<comment type="similarity">
    <text evidence="1">Belongs to the MDM20/NAA25 family.</text>
</comment>